<organism evidence="4 5">
    <name type="scientific">Peptoanaerobacter stomatis</name>
    <dbReference type="NCBI Taxonomy" id="796937"/>
    <lineage>
        <taxon>Bacteria</taxon>
        <taxon>Bacillati</taxon>
        <taxon>Bacillota</taxon>
        <taxon>Clostridia</taxon>
        <taxon>Peptostreptococcales</taxon>
        <taxon>Filifactoraceae</taxon>
        <taxon>Peptoanaerobacter</taxon>
    </lineage>
</organism>
<evidence type="ECO:0000259" key="3">
    <source>
        <dbReference type="Pfam" id="PF08386"/>
    </source>
</evidence>
<dbReference type="PATRIC" id="fig|796937.3.peg.81"/>
<dbReference type="PRINTS" id="PR00412">
    <property type="entry name" value="EPOXHYDRLASE"/>
</dbReference>
<dbReference type="InterPro" id="IPR000639">
    <property type="entry name" value="Epox_hydrolase-like"/>
</dbReference>
<dbReference type="BioCyc" id="EBAC796937-HMP:GMGH-79-MONOMER"/>
<dbReference type="PANTHER" id="PTHR43798:SF31">
    <property type="entry name" value="AB HYDROLASE SUPERFAMILY PROTEIN YCLE"/>
    <property type="match status" value="1"/>
</dbReference>
<gene>
    <name evidence="4" type="ORF">HMPREF9629_00079</name>
</gene>
<dbReference type="HOGENOM" id="CLU_020336_13_2_9"/>
<sequence>MNIEIDNIKTNYIDSGSGDTIVLLHGWGSNINLLNTLTTSLNANYRVIALDLPGFGQSSEPNYAMNVDDYTNFVINFINKLGIKKTHILGHSFGGRIIIKMMNKQNLPFEIDKIILVDSAGIKPKKSLKVEFKIKIFKLSRKLFEGTILGKMYPNFIENMRNKSGSADYNSATPIMRQILVNVVNEDLTPLLSNIKNETLLIWGDKDDATPIQDAYTMNKLIKNSGLITVKNAGHYSYLEQKDYVNSAISAFLS</sequence>
<dbReference type="Gene3D" id="3.40.50.1820">
    <property type="entry name" value="alpha/beta hydrolase"/>
    <property type="match status" value="1"/>
</dbReference>
<dbReference type="PRINTS" id="PR00111">
    <property type="entry name" value="ABHYDROLASE"/>
</dbReference>
<feature type="domain" description="AB hydrolase-1" evidence="2">
    <location>
        <begin position="20"/>
        <end position="129"/>
    </location>
</feature>
<dbReference type="SUPFAM" id="SSF53474">
    <property type="entry name" value="alpha/beta-Hydrolases"/>
    <property type="match status" value="1"/>
</dbReference>
<keyword evidence="1" id="KW-0378">Hydrolase</keyword>
<dbReference type="InterPro" id="IPR000073">
    <property type="entry name" value="AB_hydrolase_1"/>
</dbReference>
<evidence type="ECO:0000313" key="5">
    <source>
        <dbReference type="Proteomes" id="UP000006437"/>
    </source>
</evidence>
<dbReference type="PANTHER" id="PTHR43798">
    <property type="entry name" value="MONOACYLGLYCEROL LIPASE"/>
    <property type="match status" value="1"/>
</dbReference>
<dbReference type="RefSeq" id="WP_009524316.1">
    <property type="nucleotide sequence ID" value="NZ_JBQMYZ010000079.1"/>
</dbReference>
<evidence type="ECO:0000313" key="4">
    <source>
        <dbReference type="EMBL" id="EHL16837.1"/>
    </source>
</evidence>
<dbReference type="Proteomes" id="UP000006437">
    <property type="component" value="Unassembled WGS sequence"/>
</dbReference>
<proteinExistence type="predicted"/>
<comment type="caution">
    <text evidence="4">The sequence shown here is derived from an EMBL/GenBank/DDBJ whole genome shotgun (WGS) entry which is preliminary data.</text>
</comment>
<dbReference type="GO" id="GO:0016020">
    <property type="term" value="C:membrane"/>
    <property type="evidence" value="ECO:0007669"/>
    <property type="project" value="TreeGrafter"/>
</dbReference>
<evidence type="ECO:0000256" key="1">
    <source>
        <dbReference type="ARBA" id="ARBA00022801"/>
    </source>
</evidence>
<feature type="domain" description="Peptidase S33 tripeptidyl aminopeptidase-like C-terminal" evidence="3">
    <location>
        <begin position="196"/>
        <end position="253"/>
    </location>
</feature>
<accession>G9WXJ0</accession>
<evidence type="ECO:0000259" key="2">
    <source>
        <dbReference type="Pfam" id="PF00561"/>
    </source>
</evidence>
<name>G9WXJ0_9FIRM</name>
<dbReference type="InterPro" id="IPR050266">
    <property type="entry name" value="AB_hydrolase_sf"/>
</dbReference>
<reference evidence="4 5" key="1">
    <citation type="submission" date="2011-08" db="EMBL/GenBank/DDBJ databases">
        <title>The Genome Sequence of Eubacteriaceae bacterium ACC19a.</title>
        <authorList>
            <consortium name="The Broad Institute Genome Sequencing Platform"/>
            <person name="Earl A."/>
            <person name="Ward D."/>
            <person name="Feldgarden M."/>
            <person name="Gevers D."/>
            <person name="Sizova M."/>
            <person name="Hazen A."/>
            <person name="Epstein S."/>
            <person name="Young S.K."/>
            <person name="Zeng Q."/>
            <person name="Gargeya S."/>
            <person name="Fitzgerald M."/>
            <person name="Haas B."/>
            <person name="Abouelleil A."/>
            <person name="Alvarado L."/>
            <person name="Arachchi H.M."/>
            <person name="Berlin A."/>
            <person name="Brown A."/>
            <person name="Chapman S.B."/>
            <person name="Chen Z."/>
            <person name="Dunbar C."/>
            <person name="Freedman E."/>
            <person name="Gearin G."/>
            <person name="Gellesch M."/>
            <person name="Goldberg J."/>
            <person name="Griggs A."/>
            <person name="Gujja S."/>
            <person name="Heiman D."/>
            <person name="Howarth C."/>
            <person name="Larson L."/>
            <person name="Lui A."/>
            <person name="MacDonald P.J.P."/>
            <person name="Montmayeur A."/>
            <person name="Murphy C."/>
            <person name="Neiman D."/>
            <person name="Pearson M."/>
            <person name="Priest M."/>
            <person name="Roberts A."/>
            <person name="Saif S."/>
            <person name="Shea T."/>
            <person name="Shenoy N."/>
            <person name="Sisk P."/>
            <person name="Stolte C."/>
            <person name="Sykes S."/>
            <person name="Wortman J."/>
            <person name="Nusbaum C."/>
            <person name="Birren B."/>
        </authorList>
    </citation>
    <scope>NUCLEOTIDE SEQUENCE [LARGE SCALE GENOMIC DNA]</scope>
    <source>
        <strain evidence="4 5">ACC19a</strain>
    </source>
</reference>
<protein>
    <recommendedName>
        <fullName evidence="6">AB hydrolase-1 domain-containing protein</fullName>
    </recommendedName>
</protein>
<dbReference type="GO" id="GO:0016787">
    <property type="term" value="F:hydrolase activity"/>
    <property type="evidence" value="ECO:0007669"/>
    <property type="project" value="UniProtKB-KW"/>
</dbReference>
<dbReference type="EMBL" id="AFZE01000001">
    <property type="protein sequence ID" value="EHL16837.1"/>
    <property type="molecule type" value="Genomic_DNA"/>
</dbReference>
<evidence type="ECO:0008006" key="6">
    <source>
        <dbReference type="Google" id="ProtNLM"/>
    </source>
</evidence>
<dbReference type="Pfam" id="PF00561">
    <property type="entry name" value="Abhydrolase_1"/>
    <property type="match status" value="1"/>
</dbReference>
<dbReference type="Pfam" id="PF08386">
    <property type="entry name" value="Abhydrolase_4"/>
    <property type="match status" value="1"/>
</dbReference>
<dbReference type="InterPro" id="IPR029058">
    <property type="entry name" value="AB_hydrolase_fold"/>
</dbReference>
<dbReference type="InterPro" id="IPR013595">
    <property type="entry name" value="Pept_S33_TAP-like_C"/>
</dbReference>
<dbReference type="AlphaFoldDB" id="G9WXJ0"/>